<dbReference type="EMBL" id="PIUK01000043">
    <property type="protein sequence ID" value="MBY6275827.1"/>
    <property type="molecule type" value="Genomic_DNA"/>
</dbReference>
<evidence type="ECO:0000256" key="7">
    <source>
        <dbReference type="ARBA" id="ARBA00023136"/>
    </source>
</evidence>
<evidence type="ECO:0000256" key="3">
    <source>
        <dbReference type="ARBA" id="ARBA00022475"/>
    </source>
</evidence>
<name>A0A953LJG7_SYMTR</name>
<feature type="domain" description="ABC transmembrane type-1" evidence="9">
    <location>
        <begin position="66"/>
        <end position="270"/>
    </location>
</feature>
<proteinExistence type="inferred from homology"/>
<evidence type="ECO:0000256" key="2">
    <source>
        <dbReference type="ARBA" id="ARBA00022448"/>
    </source>
</evidence>
<dbReference type="AlphaFoldDB" id="A0A953LJG7"/>
<feature type="transmembrane region" description="Helical" evidence="8">
    <location>
        <begin position="69"/>
        <end position="92"/>
    </location>
</feature>
<dbReference type="GO" id="GO:0005886">
    <property type="term" value="C:plasma membrane"/>
    <property type="evidence" value="ECO:0007669"/>
    <property type="project" value="UniProtKB-SubCell"/>
</dbReference>
<feature type="transmembrane region" description="Helical" evidence="8">
    <location>
        <begin position="195"/>
        <end position="218"/>
    </location>
</feature>
<accession>A0A953LJG7</accession>
<feature type="transmembrane region" description="Helical" evidence="8">
    <location>
        <begin position="250"/>
        <end position="269"/>
    </location>
</feature>
<evidence type="ECO:0000313" key="11">
    <source>
        <dbReference type="Proteomes" id="UP000732377"/>
    </source>
</evidence>
<feature type="domain" description="ABC transmembrane type-1" evidence="9">
    <location>
        <begin position="350"/>
        <end position="540"/>
    </location>
</feature>
<dbReference type="CDD" id="cd06261">
    <property type="entry name" value="TM_PBP2"/>
    <property type="match status" value="2"/>
</dbReference>
<comment type="subcellular location">
    <subcellularLocation>
        <location evidence="1">Cell inner membrane</location>
        <topology evidence="1">Multi-pass membrane protein</topology>
    </subcellularLocation>
    <subcellularLocation>
        <location evidence="8">Cell membrane</location>
        <topology evidence="8">Multi-pass membrane protein</topology>
    </subcellularLocation>
</comment>
<reference evidence="10" key="1">
    <citation type="submission" date="2017-11" db="EMBL/GenBank/DDBJ databases">
        <title>Three new genomes from thermophilic consortium.</title>
        <authorList>
            <person name="Quaggio R."/>
            <person name="Amgarten D."/>
            <person name="Setubal J.C."/>
        </authorList>
    </citation>
    <scope>NUCLEOTIDE SEQUENCE</scope>
    <source>
        <strain evidence="10">ZCTH01-B2</strain>
    </source>
</reference>
<comment type="caution">
    <text evidence="10">The sequence shown here is derived from an EMBL/GenBank/DDBJ whole genome shotgun (WGS) entry which is preliminary data.</text>
</comment>
<dbReference type="InterPro" id="IPR000515">
    <property type="entry name" value="MetI-like"/>
</dbReference>
<gene>
    <name evidence="10" type="ORF">CWE10_06320</name>
</gene>
<dbReference type="PANTHER" id="PTHR43357">
    <property type="entry name" value="INNER MEMBRANE ABC TRANSPORTER PERMEASE PROTEIN YDCV"/>
    <property type="match status" value="1"/>
</dbReference>
<sequence length="552" mass="59664">MMAGARFWRKWTFWHWVTAVSLLVLAVVLVYPVGQLLIKSFVAKDGGFTLKNYVTFLSKRYYRLALTNSLWVCTVSTIIATAIGVPMAFLLTRYRLPGKPLIRTLIILSLLSPPFIGTYSWIVLLGRAGIITRAMEAIGITLPTIYGPRGIILVFSLHFFPYVYLFTSAALQSIDRSLEEAAANLGVSGWTRFRTVTLPLVLPAISAGALMAFMSALADFGTPQLIGEGFQLLPIAAYAEYMNEIGGNPGMAGALSMGLVVISAVALFLQRWVTRRSFSMSSLRPPEVVDLPLGRKVLATAFCYLVVLVAILPQVVVVVSSFRKTKGPIFLNEFGLDNYITIFDRVPGAVANTFRLSTVAIVIMVIAGLLMAYVITRRRSAATAALDVMLLVPYVLPGTVIGIALVTAFNRPPLVLTGTATILILSYVIRKISYTVRSASSVLTSLDPSLEEASINLGVGPVASFFRVTAPLVFKGVLAGAVLSWVTTINELSSTIILYHAGTITMPVAIYSQVISDNFGLAAALSTILTLATVVSLWLFNKLAGKDSGLLM</sequence>
<dbReference type="PANTHER" id="PTHR43357:SF3">
    <property type="entry name" value="FE(3+)-TRANSPORT SYSTEM PERMEASE PROTEIN FBPB 2"/>
    <property type="match status" value="1"/>
</dbReference>
<dbReference type="PROSITE" id="PS50928">
    <property type="entry name" value="ABC_TM1"/>
    <property type="match status" value="2"/>
</dbReference>
<evidence type="ECO:0000313" key="10">
    <source>
        <dbReference type="EMBL" id="MBY6275827.1"/>
    </source>
</evidence>
<evidence type="ECO:0000256" key="5">
    <source>
        <dbReference type="ARBA" id="ARBA00022692"/>
    </source>
</evidence>
<keyword evidence="3" id="KW-1003">Cell membrane</keyword>
<feature type="transmembrane region" description="Helical" evidence="8">
    <location>
        <begin position="150"/>
        <end position="174"/>
    </location>
</feature>
<dbReference type="Proteomes" id="UP000732377">
    <property type="component" value="Unassembled WGS sequence"/>
</dbReference>
<dbReference type="Pfam" id="PF00528">
    <property type="entry name" value="BPD_transp_1"/>
    <property type="match status" value="2"/>
</dbReference>
<feature type="transmembrane region" description="Helical" evidence="8">
    <location>
        <begin position="519"/>
        <end position="540"/>
    </location>
</feature>
<feature type="transmembrane region" description="Helical" evidence="8">
    <location>
        <begin position="388"/>
        <end position="406"/>
    </location>
</feature>
<feature type="transmembrane region" description="Helical" evidence="8">
    <location>
        <begin position="354"/>
        <end position="376"/>
    </location>
</feature>
<feature type="transmembrane region" description="Helical" evidence="8">
    <location>
        <begin position="12"/>
        <end position="31"/>
    </location>
</feature>
<feature type="transmembrane region" description="Helical" evidence="8">
    <location>
        <begin position="477"/>
        <end position="499"/>
    </location>
</feature>
<dbReference type="SUPFAM" id="SSF161098">
    <property type="entry name" value="MetI-like"/>
    <property type="match status" value="2"/>
</dbReference>
<evidence type="ECO:0000256" key="1">
    <source>
        <dbReference type="ARBA" id="ARBA00004429"/>
    </source>
</evidence>
<keyword evidence="7 8" id="KW-0472">Membrane</keyword>
<feature type="transmembrane region" description="Helical" evidence="8">
    <location>
        <begin position="104"/>
        <end position="130"/>
    </location>
</feature>
<dbReference type="InterPro" id="IPR035906">
    <property type="entry name" value="MetI-like_sf"/>
</dbReference>
<evidence type="ECO:0000256" key="4">
    <source>
        <dbReference type="ARBA" id="ARBA00022519"/>
    </source>
</evidence>
<evidence type="ECO:0000256" key="6">
    <source>
        <dbReference type="ARBA" id="ARBA00022989"/>
    </source>
</evidence>
<keyword evidence="4" id="KW-0997">Cell inner membrane</keyword>
<evidence type="ECO:0000256" key="8">
    <source>
        <dbReference type="RuleBase" id="RU363032"/>
    </source>
</evidence>
<keyword evidence="5 8" id="KW-0812">Transmembrane</keyword>
<evidence type="ECO:0000259" key="9">
    <source>
        <dbReference type="PROSITE" id="PS50928"/>
    </source>
</evidence>
<keyword evidence="6 8" id="KW-1133">Transmembrane helix</keyword>
<protein>
    <submittedName>
        <fullName evidence="10">Iron ABC transporter permease</fullName>
    </submittedName>
</protein>
<feature type="transmembrane region" description="Helical" evidence="8">
    <location>
        <begin position="301"/>
        <end position="322"/>
    </location>
</feature>
<keyword evidence="2 8" id="KW-0813">Transport</keyword>
<dbReference type="Gene3D" id="1.10.3720.10">
    <property type="entry name" value="MetI-like"/>
    <property type="match status" value="2"/>
</dbReference>
<organism evidence="10 11">
    <name type="scientific">Symbiobacterium thermophilum</name>
    <dbReference type="NCBI Taxonomy" id="2734"/>
    <lineage>
        <taxon>Bacteria</taxon>
        <taxon>Bacillati</taxon>
        <taxon>Bacillota</taxon>
        <taxon>Clostridia</taxon>
        <taxon>Eubacteriales</taxon>
        <taxon>Symbiobacteriaceae</taxon>
        <taxon>Symbiobacterium</taxon>
    </lineage>
</organism>
<dbReference type="GO" id="GO:0055085">
    <property type="term" value="P:transmembrane transport"/>
    <property type="evidence" value="ECO:0007669"/>
    <property type="project" value="InterPro"/>
</dbReference>
<comment type="similarity">
    <text evidence="8">Belongs to the binding-protein-dependent transport system permease family.</text>
</comment>